<dbReference type="EMBL" id="VRYN01000001">
    <property type="protein sequence ID" value="TYO82128.1"/>
    <property type="molecule type" value="Genomic_DNA"/>
</dbReference>
<name>A0A4D6GVR7_HALS9</name>
<accession>A0A4D6GVR7</accession>
<dbReference type="InterPro" id="IPR004481">
    <property type="entry name" value="K/Na/Ca-exchanger"/>
</dbReference>
<evidence type="ECO:0000313" key="10">
    <source>
        <dbReference type="Proteomes" id="UP000323075"/>
    </source>
</evidence>
<organism evidence="7 9">
    <name type="scientific">Halobacterium salinarum (strain ATCC 33171 / DSM 3754 / JCM 8978 / NBRC 102687 / NCIMB 764 / 91-R6)</name>
    <dbReference type="NCBI Taxonomy" id="2597657"/>
    <lineage>
        <taxon>Archaea</taxon>
        <taxon>Methanobacteriati</taxon>
        <taxon>Methanobacteriota</taxon>
        <taxon>Stenosarchaea group</taxon>
        <taxon>Halobacteria</taxon>
        <taxon>Halobacteriales</taxon>
        <taxon>Halobacteriaceae</taxon>
        <taxon>Halobacterium</taxon>
    </lineage>
</organism>
<evidence type="ECO:0000259" key="6">
    <source>
        <dbReference type="Pfam" id="PF01699"/>
    </source>
</evidence>
<feature type="transmembrane region" description="Helical" evidence="5">
    <location>
        <begin position="259"/>
        <end position="278"/>
    </location>
</feature>
<feature type="transmembrane region" description="Helical" evidence="5">
    <location>
        <begin position="118"/>
        <end position="138"/>
    </location>
</feature>
<dbReference type="RefSeq" id="WP_010903678.1">
    <property type="nucleotide sequence ID" value="NZ_VRYN01000001.1"/>
</dbReference>
<dbReference type="PANTHER" id="PTHR10846">
    <property type="entry name" value="SODIUM/POTASSIUM/CALCIUM EXCHANGER"/>
    <property type="match status" value="1"/>
</dbReference>
<feature type="domain" description="Sodium/calcium exchanger membrane region" evidence="6">
    <location>
        <begin position="191"/>
        <end position="332"/>
    </location>
</feature>
<keyword evidence="3 5" id="KW-1133">Transmembrane helix</keyword>
<sequence length="344" mass="34933">MGAASALVGSTPGHVAVVVVATLLIWAGSSWLEAAAEQLSAHYGLPAVVQGSIVVAIGSSFPELLSVLVTALDGSFGLGVGAIVGSAIFNILVVPGLAGITTTQPLDATRTVVYKEAQFYMLAVSTLLLTFALAVIYAPIPGGDPLDGAVTRPLALVPLLLYGLYLFIQWQDVGDHDPTTDTTDVDVPRAWARLAAGLAAISVAVELLVGAVTGLAATFDIPSFLAGVTILAAATSLPDALVSVRAARSGHGVTSLGNVLGSNTFDLLVAIPIGVLIAGRAPVSFAVAAPLMGVLTLATVLLFTVLRTGLSLTDAESYALLVAYLGFVAWIIGETLGVVGLIRV</sequence>
<evidence type="ECO:0000313" key="8">
    <source>
        <dbReference type="EMBL" id="TYO82128.1"/>
    </source>
</evidence>
<feature type="transmembrane region" description="Helical" evidence="5">
    <location>
        <begin position="285"/>
        <end position="306"/>
    </location>
</feature>
<dbReference type="Gene3D" id="1.20.1420.30">
    <property type="entry name" value="NCX, central ion-binding region"/>
    <property type="match status" value="1"/>
</dbReference>
<evidence type="ECO:0000256" key="1">
    <source>
        <dbReference type="ARBA" id="ARBA00004141"/>
    </source>
</evidence>
<dbReference type="EMBL" id="CP038631">
    <property type="protein sequence ID" value="QCC45869.1"/>
    <property type="molecule type" value="Genomic_DNA"/>
</dbReference>
<feature type="transmembrane region" description="Helical" evidence="5">
    <location>
        <begin position="318"/>
        <end position="342"/>
    </location>
</feature>
<protein>
    <submittedName>
        <fullName evidence="8">Cation:H+ antiporter</fullName>
    </submittedName>
    <submittedName>
        <fullName evidence="7">Sodium/calcium antiporter-like protein</fullName>
    </submittedName>
</protein>
<reference evidence="8 10" key="2">
    <citation type="submission" date="2019-07" db="EMBL/GenBank/DDBJ databases">
        <title>Genomic Encyclopedia of Archaeal and Bacterial Type Strains, Phase II (KMG-II): from individual species to whole genera.</title>
        <authorList>
            <person name="Goeker M."/>
        </authorList>
    </citation>
    <scope>NUCLEOTIDE SEQUENCE [LARGE SCALE GENOMIC DNA]</scope>
    <source>
        <strain evidence="8 10">DSM 3754</strain>
    </source>
</reference>
<feature type="transmembrane region" description="Helical" evidence="5">
    <location>
        <begin position="190"/>
        <end position="212"/>
    </location>
</feature>
<dbReference type="InterPro" id="IPR004837">
    <property type="entry name" value="NaCa_Exmemb"/>
</dbReference>
<evidence type="ECO:0000313" key="7">
    <source>
        <dbReference type="EMBL" id="QCC45869.1"/>
    </source>
</evidence>
<dbReference type="GeneID" id="68694808"/>
<dbReference type="GO" id="GO:0006874">
    <property type="term" value="P:intracellular calcium ion homeostasis"/>
    <property type="evidence" value="ECO:0007669"/>
    <property type="project" value="TreeGrafter"/>
</dbReference>
<feature type="transmembrane region" description="Helical" evidence="5">
    <location>
        <begin position="7"/>
        <end position="27"/>
    </location>
</feature>
<feature type="transmembrane region" description="Helical" evidence="5">
    <location>
        <begin position="150"/>
        <end position="170"/>
    </location>
</feature>
<dbReference type="GO" id="GO:0005262">
    <property type="term" value="F:calcium channel activity"/>
    <property type="evidence" value="ECO:0007669"/>
    <property type="project" value="TreeGrafter"/>
</dbReference>
<feature type="transmembrane region" description="Helical" evidence="5">
    <location>
        <begin position="76"/>
        <end position="98"/>
    </location>
</feature>
<feature type="transmembrane region" description="Helical" evidence="5">
    <location>
        <begin position="224"/>
        <end position="247"/>
    </location>
</feature>
<dbReference type="GO" id="GO:0008273">
    <property type="term" value="F:calcium, potassium:sodium antiporter activity"/>
    <property type="evidence" value="ECO:0007669"/>
    <property type="project" value="TreeGrafter"/>
</dbReference>
<keyword evidence="2 5" id="KW-0812">Transmembrane</keyword>
<reference evidence="7" key="3">
    <citation type="journal article" name="MicrobiologyOpen">
        <title>Whole-genome comparison between the type strain of Halobacterium salinarum (DSM 3754(T)) and the laboratory strains R1 and NRC-1.</title>
        <authorList>
            <person name="Pfeiffer F."/>
            <person name="Losensky G."/>
            <person name="Marchfelder A."/>
            <person name="Habermann B."/>
            <person name="Dyall-Smith M."/>
        </authorList>
    </citation>
    <scope>NUCLEOTIDE SEQUENCE</scope>
    <source>
        <strain evidence="7">91-R6</strain>
    </source>
</reference>
<gene>
    <name evidence="8" type="ORF">APQ99_00646</name>
    <name evidence="7" type="ORF">HBSAL_11135</name>
</gene>
<evidence type="ECO:0000313" key="9">
    <source>
        <dbReference type="Proteomes" id="UP000296216"/>
    </source>
</evidence>
<evidence type="ECO:0000256" key="4">
    <source>
        <dbReference type="ARBA" id="ARBA00023136"/>
    </source>
</evidence>
<dbReference type="InterPro" id="IPR044880">
    <property type="entry name" value="NCX_ion-bd_dom_sf"/>
</dbReference>
<evidence type="ECO:0000256" key="3">
    <source>
        <dbReference type="ARBA" id="ARBA00022989"/>
    </source>
</evidence>
<dbReference type="Pfam" id="PF01699">
    <property type="entry name" value="Na_Ca_ex"/>
    <property type="match status" value="2"/>
</dbReference>
<dbReference type="Proteomes" id="UP000296216">
    <property type="component" value="Chromosome"/>
</dbReference>
<comment type="subcellular location">
    <subcellularLocation>
        <location evidence="1">Membrane</location>
        <topology evidence="1">Multi-pass membrane protein</topology>
    </subcellularLocation>
</comment>
<dbReference type="GO" id="GO:0005886">
    <property type="term" value="C:plasma membrane"/>
    <property type="evidence" value="ECO:0007669"/>
    <property type="project" value="TreeGrafter"/>
</dbReference>
<evidence type="ECO:0000256" key="5">
    <source>
        <dbReference type="SAM" id="Phobius"/>
    </source>
</evidence>
<dbReference type="PANTHER" id="PTHR10846:SF8">
    <property type="entry name" value="INNER MEMBRANE PROTEIN YRBG"/>
    <property type="match status" value="1"/>
</dbReference>
<feature type="transmembrane region" description="Helical" evidence="5">
    <location>
        <begin position="47"/>
        <end position="69"/>
    </location>
</feature>
<reference evidence="7 9" key="1">
    <citation type="journal article" date="2019" name="Microbiol. Resour. Announc.">
        <title>The Genome Sequence of the Halobacterium salinarum Type Strain Is Closely Related to That of Laboratory Strains NRC-1 and R1.</title>
        <authorList>
            <person name="Pfeiffer F."/>
            <person name="Marchfelder A."/>
            <person name="Habermann B."/>
            <person name="Dyall-Smith M.L."/>
        </authorList>
    </citation>
    <scope>NUCLEOTIDE SEQUENCE [LARGE SCALE GENOMIC DNA]</scope>
    <source>
        <strain evidence="7">91-R6</strain>
        <strain evidence="9">ATCC 33171 / DSM 3754 / JCM 8978 / NBRC 102687 / NCIMB 764 / 91-R6</strain>
    </source>
</reference>
<feature type="domain" description="Sodium/calcium exchanger membrane region" evidence="6">
    <location>
        <begin position="15"/>
        <end position="170"/>
    </location>
</feature>
<proteinExistence type="predicted"/>
<evidence type="ECO:0000256" key="2">
    <source>
        <dbReference type="ARBA" id="ARBA00022692"/>
    </source>
</evidence>
<dbReference type="Proteomes" id="UP000323075">
    <property type="component" value="Unassembled WGS sequence"/>
</dbReference>
<dbReference type="AlphaFoldDB" id="A0A4D6GVR7"/>
<keyword evidence="4 5" id="KW-0472">Membrane</keyword>